<proteinExistence type="inferred from homology"/>
<evidence type="ECO:0000256" key="2">
    <source>
        <dbReference type="HAMAP-Rule" id="MF_01925"/>
    </source>
</evidence>
<dbReference type="InterPro" id="IPR000304">
    <property type="entry name" value="Pyrroline-COOH_reductase"/>
</dbReference>
<dbReference type="InterPro" id="IPR008927">
    <property type="entry name" value="6-PGluconate_DH-like_C_sf"/>
</dbReference>
<comment type="function">
    <text evidence="2">Catalyzes the reduction of 1-pyrroline-5-carboxylate (PCA) to L-proline.</text>
</comment>
<comment type="similarity">
    <text evidence="1 2">Belongs to the pyrroline-5-carboxylate reductase family.</text>
</comment>
<dbReference type="SUPFAM" id="SSF51735">
    <property type="entry name" value="NAD(P)-binding Rossmann-fold domains"/>
    <property type="match status" value="1"/>
</dbReference>
<keyword evidence="2" id="KW-0641">Proline biosynthesis</keyword>
<dbReference type="InterPro" id="IPR028939">
    <property type="entry name" value="P5C_Rdtase_cat_N"/>
</dbReference>
<dbReference type="Proteomes" id="UP001596528">
    <property type="component" value="Unassembled WGS sequence"/>
</dbReference>
<dbReference type="PROSITE" id="PS00521">
    <property type="entry name" value="P5CR"/>
    <property type="match status" value="1"/>
</dbReference>
<dbReference type="RefSeq" id="WP_138787612.1">
    <property type="nucleotide sequence ID" value="NZ_JBHTGQ010000002.1"/>
</dbReference>
<dbReference type="SUPFAM" id="SSF48179">
    <property type="entry name" value="6-phosphogluconate dehydrogenase C-terminal domain-like"/>
    <property type="match status" value="1"/>
</dbReference>
<reference evidence="6" key="1">
    <citation type="journal article" date="2019" name="Int. J. Syst. Evol. Microbiol.">
        <title>The Global Catalogue of Microorganisms (GCM) 10K type strain sequencing project: providing services to taxonomists for standard genome sequencing and annotation.</title>
        <authorList>
            <consortium name="The Broad Institute Genomics Platform"/>
            <consortium name="The Broad Institute Genome Sequencing Center for Infectious Disease"/>
            <person name="Wu L."/>
            <person name="Ma J."/>
        </authorList>
    </citation>
    <scope>NUCLEOTIDE SEQUENCE [LARGE SCALE GENOMIC DNA]</scope>
    <source>
        <strain evidence="6">JCM 18657</strain>
    </source>
</reference>
<evidence type="ECO:0000313" key="5">
    <source>
        <dbReference type="EMBL" id="MFC7748551.1"/>
    </source>
</evidence>
<dbReference type="InterPro" id="IPR036291">
    <property type="entry name" value="NAD(P)-bd_dom_sf"/>
</dbReference>
<dbReference type="EMBL" id="JBHTGQ010000002">
    <property type="protein sequence ID" value="MFC7748551.1"/>
    <property type="molecule type" value="Genomic_DNA"/>
</dbReference>
<gene>
    <name evidence="5" type="primary">comER</name>
    <name evidence="2" type="synonym">proC</name>
    <name evidence="5" type="ORF">ACFQWB_01150</name>
</gene>
<comment type="caution">
    <text evidence="5">The sequence shown here is derived from an EMBL/GenBank/DDBJ whole genome shotgun (WGS) entry which is preliminary data.</text>
</comment>
<comment type="catalytic activity">
    <reaction evidence="2">
        <text>L-proline + NAD(+) = (S)-1-pyrroline-5-carboxylate + NADH + 2 H(+)</text>
        <dbReference type="Rhea" id="RHEA:14105"/>
        <dbReference type="ChEBI" id="CHEBI:15378"/>
        <dbReference type="ChEBI" id="CHEBI:17388"/>
        <dbReference type="ChEBI" id="CHEBI:57540"/>
        <dbReference type="ChEBI" id="CHEBI:57945"/>
        <dbReference type="ChEBI" id="CHEBI:60039"/>
        <dbReference type="EC" id="1.5.1.2"/>
    </reaction>
</comment>
<comment type="pathway">
    <text evidence="2">Amino-acid biosynthesis; L-proline biosynthesis; L-proline from L-glutamate 5-semialdehyde: step 1/1.</text>
</comment>
<keyword evidence="2" id="KW-0963">Cytoplasm</keyword>
<evidence type="ECO:0000256" key="1">
    <source>
        <dbReference type="ARBA" id="ARBA00005525"/>
    </source>
</evidence>
<keyword evidence="6" id="KW-1185">Reference proteome</keyword>
<keyword evidence="2" id="KW-0560">Oxidoreductase</keyword>
<dbReference type="Pfam" id="PF14748">
    <property type="entry name" value="P5CR_dimer"/>
    <property type="match status" value="1"/>
</dbReference>
<feature type="domain" description="Pyrroline-5-carboxylate reductase dimerisation" evidence="4">
    <location>
        <begin position="159"/>
        <end position="262"/>
    </location>
</feature>
<organism evidence="5 6">
    <name type="scientific">Paenibacillus thermoaerophilus</name>
    <dbReference type="NCBI Taxonomy" id="1215385"/>
    <lineage>
        <taxon>Bacteria</taxon>
        <taxon>Bacillati</taxon>
        <taxon>Bacillota</taxon>
        <taxon>Bacilli</taxon>
        <taxon>Bacillales</taxon>
        <taxon>Paenibacillaceae</taxon>
        <taxon>Paenibacillus</taxon>
    </lineage>
</organism>
<dbReference type="InterPro" id="IPR029036">
    <property type="entry name" value="P5CR_dimer"/>
</dbReference>
<dbReference type="EC" id="1.5.1.2" evidence="2"/>
<dbReference type="NCBIfam" id="NF005814">
    <property type="entry name" value="PRK07680.1"/>
    <property type="match status" value="1"/>
</dbReference>
<accession>A0ABW2V1A6</accession>
<dbReference type="Gene3D" id="3.40.50.720">
    <property type="entry name" value="NAD(P)-binding Rossmann-like Domain"/>
    <property type="match status" value="1"/>
</dbReference>
<keyword evidence="2" id="KW-0521">NADP</keyword>
<dbReference type="Gene3D" id="1.10.3730.10">
    <property type="entry name" value="ProC C-terminal domain-like"/>
    <property type="match status" value="1"/>
</dbReference>
<evidence type="ECO:0000313" key="6">
    <source>
        <dbReference type="Proteomes" id="UP001596528"/>
    </source>
</evidence>
<feature type="domain" description="Pyrroline-5-carboxylate reductase catalytic N-terminal" evidence="3">
    <location>
        <begin position="3"/>
        <end position="97"/>
    </location>
</feature>
<sequence length="277" mass="29775">MKAGFIGTGSMGSLLIEAFIRSGALSPEQILVTNRTPAKARLLAERFPGVAVASSNSQAAAESSILFLCVKPMEFKRVIDEIRSAVAPSQIIVSITSPVQIRHLEEELPAKIAKVVPSIANRALAGATLCAYGKRMREEDISALESLLSRISTPIRIDERHTRVASDISSCGPAFLAFFLQQLVDAAVRVSGIPRETALRMAVQMAGATGSLLASGQFTPEELQARVAVPGGITAEGLKLLDRDLNGVFDELLRVTHAKYEEDLDKLDTLFFGTIKD</sequence>
<dbReference type="PANTHER" id="PTHR11645">
    <property type="entry name" value="PYRROLINE-5-CARBOXYLATE REDUCTASE"/>
    <property type="match status" value="1"/>
</dbReference>
<keyword evidence="2" id="KW-0028">Amino-acid biosynthesis</keyword>
<comment type="catalytic activity">
    <reaction evidence="2">
        <text>L-proline + NADP(+) = (S)-1-pyrroline-5-carboxylate + NADPH + 2 H(+)</text>
        <dbReference type="Rhea" id="RHEA:14109"/>
        <dbReference type="ChEBI" id="CHEBI:15378"/>
        <dbReference type="ChEBI" id="CHEBI:17388"/>
        <dbReference type="ChEBI" id="CHEBI:57783"/>
        <dbReference type="ChEBI" id="CHEBI:58349"/>
        <dbReference type="ChEBI" id="CHEBI:60039"/>
        <dbReference type="EC" id="1.5.1.2"/>
    </reaction>
</comment>
<dbReference type="PIRSF" id="PIRSF000193">
    <property type="entry name" value="Pyrrol-5-carb_rd"/>
    <property type="match status" value="1"/>
</dbReference>
<evidence type="ECO:0000259" key="4">
    <source>
        <dbReference type="Pfam" id="PF14748"/>
    </source>
</evidence>
<dbReference type="Pfam" id="PF03807">
    <property type="entry name" value="F420_oxidored"/>
    <property type="match status" value="1"/>
</dbReference>
<comment type="subcellular location">
    <subcellularLocation>
        <location evidence="2">Cytoplasm</location>
    </subcellularLocation>
</comment>
<protein>
    <recommendedName>
        <fullName evidence="2">Pyrroline-5-carboxylate reductase</fullName>
        <shortName evidence="2">P5C reductase</shortName>
        <shortName evidence="2">P5CR</shortName>
        <ecNumber evidence="2">1.5.1.2</ecNumber>
    </recommendedName>
    <alternativeName>
        <fullName evidence="2">PCA reductase</fullName>
    </alternativeName>
</protein>
<dbReference type="PANTHER" id="PTHR11645:SF51">
    <property type="entry name" value="COME OPERON PROTEIN 4"/>
    <property type="match status" value="1"/>
</dbReference>
<dbReference type="InterPro" id="IPR053790">
    <property type="entry name" value="P5CR-like_CS"/>
</dbReference>
<evidence type="ECO:0000259" key="3">
    <source>
        <dbReference type="Pfam" id="PF03807"/>
    </source>
</evidence>
<name>A0ABW2V1A6_9BACL</name>
<dbReference type="HAMAP" id="MF_01925">
    <property type="entry name" value="P5C_reductase"/>
    <property type="match status" value="1"/>
</dbReference>